<dbReference type="InterPro" id="IPR036388">
    <property type="entry name" value="WH-like_DNA-bd_sf"/>
</dbReference>
<dbReference type="FunFam" id="1.10.10.10:FF:000001">
    <property type="entry name" value="LysR family transcriptional regulator"/>
    <property type="match status" value="1"/>
</dbReference>
<sequence>MRNLDVGILRSFVAVAETGGVTRAAGYLNLTQSAVSMQLKRLEAMMNLELIDRSGRRVGLTLAGEQLLTYARRMVEMNDEAFQRMTDQGYEGEIILGVPNDIVYPVIPRVLQRFNAEFPRMRVQLLSLFTSVLKRMFARGEVDLILTTELGLDAGGETLTDVPLRWIGAPEGQAWRERPLPLAHCRHCTFRGEVRNRLDAAHLPWVMAVESDSDRTVEATVSADLAVTTMLEGTEPRHLSVLPHNCGLPNLGSQRINLYGTSSGRADVIEPLRDFIRQGFATI</sequence>
<dbReference type="PANTHER" id="PTHR30579">
    <property type="entry name" value="TRANSCRIPTIONAL REGULATOR"/>
    <property type="match status" value="1"/>
</dbReference>
<dbReference type="SUPFAM" id="SSF46785">
    <property type="entry name" value="Winged helix' DNA-binding domain"/>
    <property type="match status" value="1"/>
</dbReference>
<dbReference type="PROSITE" id="PS50931">
    <property type="entry name" value="HTH_LYSR"/>
    <property type="match status" value="1"/>
</dbReference>
<keyword evidence="4" id="KW-0804">Transcription</keyword>
<evidence type="ECO:0000256" key="3">
    <source>
        <dbReference type="ARBA" id="ARBA00023125"/>
    </source>
</evidence>
<evidence type="ECO:0000313" key="5">
    <source>
        <dbReference type="EMBL" id="APX88980.1"/>
    </source>
</evidence>
<keyword evidence="3" id="KW-0238">DNA-binding</keyword>
<dbReference type="STRING" id="1267768.BV394_03925"/>
<dbReference type="OrthoDB" id="8097684at2"/>
<evidence type="ECO:0000256" key="4">
    <source>
        <dbReference type="ARBA" id="ARBA00023163"/>
    </source>
</evidence>
<dbReference type="GO" id="GO:0003700">
    <property type="term" value="F:DNA-binding transcription factor activity"/>
    <property type="evidence" value="ECO:0007669"/>
    <property type="project" value="InterPro"/>
</dbReference>
<comment type="similarity">
    <text evidence="1">Belongs to the LysR transcriptional regulatory family.</text>
</comment>
<dbReference type="InterPro" id="IPR050176">
    <property type="entry name" value="LTTR"/>
</dbReference>
<dbReference type="SUPFAM" id="SSF53850">
    <property type="entry name" value="Periplasmic binding protein-like II"/>
    <property type="match status" value="1"/>
</dbReference>
<reference evidence="5 6" key="1">
    <citation type="submission" date="2017-01" db="EMBL/GenBank/DDBJ databases">
        <title>Genomic analysis of Xuhuaishuia manganoxidans DY6-4.</title>
        <authorList>
            <person name="Wang X."/>
        </authorList>
    </citation>
    <scope>NUCLEOTIDE SEQUENCE [LARGE SCALE GENOMIC DNA]</scope>
    <source>
        <strain evidence="5 6">DY6-4</strain>
    </source>
</reference>
<accession>A0A1U7DG50</accession>
<dbReference type="AlphaFoldDB" id="A0A1U7DG50"/>
<dbReference type="Pfam" id="PF03466">
    <property type="entry name" value="LysR_substrate"/>
    <property type="match status" value="1"/>
</dbReference>
<name>A0A1U7DG50_9RHOB</name>
<dbReference type="PANTHER" id="PTHR30579:SF7">
    <property type="entry name" value="HTH-TYPE TRANSCRIPTIONAL REGULATOR LRHA-RELATED"/>
    <property type="match status" value="1"/>
</dbReference>
<keyword evidence="6" id="KW-1185">Reference proteome</keyword>
<dbReference type="Proteomes" id="UP000187266">
    <property type="component" value="Chromosome"/>
</dbReference>
<keyword evidence="2" id="KW-0805">Transcription regulation</keyword>
<dbReference type="Pfam" id="PF00126">
    <property type="entry name" value="HTH_1"/>
    <property type="match status" value="1"/>
</dbReference>
<organism evidence="5 6">
    <name type="scientific">Brevirhabdus pacifica</name>
    <dbReference type="NCBI Taxonomy" id="1267768"/>
    <lineage>
        <taxon>Bacteria</taxon>
        <taxon>Pseudomonadati</taxon>
        <taxon>Pseudomonadota</taxon>
        <taxon>Alphaproteobacteria</taxon>
        <taxon>Rhodobacterales</taxon>
        <taxon>Paracoccaceae</taxon>
        <taxon>Brevirhabdus</taxon>
    </lineage>
</organism>
<evidence type="ECO:0000256" key="1">
    <source>
        <dbReference type="ARBA" id="ARBA00009437"/>
    </source>
</evidence>
<dbReference type="Gene3D" id="1.10.10.10">
    <property type="entry name" value="Winged helix-like DNA-binding domain superfamily/Winged helix DNA-binding domain"/>
    <property type="match status" value="1"/>
</dbReference>
<dbReference type="RefSeq" id="WP_076979003.1">
    <property type="nucleotide sequence ID" value="NZ_CP019124.1"/>
</dbReference>
<evidence type="ECO:0000313" key="6">
    <source>
        <dbReference type="Proteomes" id="UP000187266"/>
    </source>
</evidence>
<dbReference type="InterPro" id="IPR036390">
    <property type="entry name" value="WH_DNA-bd_sf"/>
</dbReference>
<dbReference type="EMBL" id="CP019124">
    <property type="protein sequence ID" value="APX88980.1"/>
    <property type="molecule type" value="Genomic_DNA"/>
</dbReference>
<gene>
    <name evidence="5" type="ORF">BV394_03925</name>
</gene>
<dbReference type="Gene3D" id="3.40.190.10">
    <property type="entry name" value="Periplasmic binding protein-like II"/>
    <property type="match status" value="2"/>
</dbReference>
<dbReference type="GO" id="GO:0003677">
    <property type="term" value="F:DNA binding"/>
    <property type="evidence" value="ECO:0007669"/>
    <property type="project" value="UniProtKB-KW"/>
</dbReference>
<dbReference type="InterPro" id="IPR005119">
    <property type="entry name" value="LysR_subst-bd"/>
</dbReference>
<dbReference type="InterPro" id="IPR000847">
    <property type="entry name" value="LysR_HTH_N"/>
</dbReference>
<accession>A0A2M9DFM0</accession>
<evidence type="ECO:0000256" key="2">
    <source>
        <dbReference type="ARBA" id="ARBA00023015"/>
    </source>
</evidence>
<proteinExistence type="inferred from homology"/>
<protein>
    <submittedName>
        <fullName evidence="5">LysR family transcriptional regulator</fullName>
    </submittedName>
</protein>
<dbReference type="PRINTS" id="PR00039">
    <property type="entry name" value="HTHLYSR"/>
</dbReference>